<feature type="signal peptide" evidence="2">
    <location>
        <begin position="1"/>
        <end position="16"/>
    </location>
</feature>
<reference evidence="3 4" key="1">
    <citation type="submission" date="2019-03" db="EMBL/GenBank/DDBJ databases">
        <title>Single cell metagenomics reveals metabolic interactions within the superorganism composed of flagellate Streblomastix strix and complex community of Bacteroidetes bacteria on its surface.</title>
        <authorList>
            <person name="Treitli S.C."/>
            <person name="Kolisko M."/>
            <person name="Husnik F."/>
            <person name="Keeling P."/>
            <person name="Hampl V."/>
        </authorList>
    </citation>
    <scope>NUCLEOTIDE SEQUENCE [LARGE SCALE GENOMIC DNA]</scope>
    <source>
        <strain evidence="3">ST1C</strain>
    </source>
</reference>
<evidence type="ECO:0000313" key="3">
    <source>
        <dbReference type="EMBL" id="KAA6400943.1"/>
    </source>
</evidence>
<evidence type="ECO:0000313" key="4">
    <source>
        <dbReference type="Proteomes" id="UP000324800"/>
    </source>
</evidence>
<gene>
    <name evidence="3" type="ORF">EZS28_003527</name>
</gene>
<feature type="chain" id="PRO_5023877420" evidence="2">
    <location>
        <begin position="17"/>
        <end position="1233"/>
    </location>
</feature>
<accession>A0A5J4X1N6</accession>
<organism evidence="3 4">
    <name type="scientific">Streblomastix strix</name>
    <dbReference type="NCBI Taxonomy" id="222440"/>
    <lineage>
        <taxon>Eukaryota</taxon>
        <taxon>Metamonada</taxon>
        <taxon>Preaxostyla</taxon>
        <taxon>Oxymonadida</taxon>
        <taxon>Streblomastigidae</taxon>
        <taxon>Streblomastix</taxon>
    </lineage>
</organism>
<evidence type="ECO:0000256" key="2">
    <source>
        <dbReference type="SAM" id="SignalP"/>
    </source>
</evidence>
<feature type="region of interest" description="Disordered" evidence="1">
    <location>
        <begin position="47"/>
        <end position="67"/>
    </location>
</feature>
<comment type="caution">
    <text evidence="3">The sequence shown here is derived from an EMBL/GenBank/DDBJ whole genome shotgun (WGS) entry which is preliminary data.</text>
</comment>
<dbReference type="AlphaFoldDB" id="A0A5J4X1N6"/>
<proteinExistence type="predicted"/>
<keyword evidence="2" id="KW-0732">Signal</keyword>
<dbReference type="Proteomes" id="UP000324800">
    <property type="component" value="Unassembled WGS sequence"/>
</dbReference>
<evidence type="ECO:0000256" key="1">
    <source>
        <dbReference type="SAM" id="MobiDB-lite"/>
    </source>
</evidence>
<sequence length="1233" mass="142850">MLHMCLLYCIWRSTRSLTCQQDYSCDWRQWGIENELVSVVGESIKEEEGDNKSKERREKKEEIGEKEGSEQIRQNYFSLKVTFEFVKSRCTTKISNATRDSSENRIYAFLQLTPLISTRLDSEIGKIPSPVLQLLFGTIKSIIKNHKRIGNIDNRENLTLHKFLRKFCSFATIAGRVFNWPQCILFLSHLFPIDKTKFVAGRDKYALIQRIPRTTKSYSTYKDLRQIKGQEIHFQLLDKFLKYNGSTFLQSTLKFLTNGQIQGYPAFEMMMSLMRIYYSYFIYTEPRYCPIKEVSQIQTLIVYLPKIYQFPPMGKEERIDKLIRMIEFCGNQANASDNSMEKFLLKISIILLEDGLYQRVQLQNPQAINIVDPNSQQVQQSNSHTLMMKGVHFLNLLAKCSVGIKGQRGQSILDKPKEITLDDITSISNEIYKPSNGNEGIIKLCISLMNFGGQLLCDNLQVKQAGGQENKIQMEMLELAEVQRIYANAFIIPDQLLQDLFTFWEKIPLVQDGAENDPDKIIPKNFFHKAINNSKLELIIPTLTYLERKYWIEPTTQSQGQSSSTLVQLHQVAQQLNILFDEQQKKTEIAIQQQQSQLGSQRQFRGEKFIAIFCSLLMKADEIFTKICELKQQPAHQAFSFYSIGKCFRLNPHKDNDNANWDSEGGIDLLINNILSSIEGTIIKVEQQRQQGGNIREDNSEQEQNVIIDGMEVKGHLNCSSNALQTLMKMRSFEVDAAIEELNKKKIDKDIIPHFESLLQRHKLENVLQLINRLLSVLVERSQGLTGPGKSANIFINLVFENIYRTSFQIIQIQQKLIEKQGQLKLESLNNEDLKTKIVVIFFSYLNRILNPPFNSPYQLMTRFLDFINMFIGMRKIFKSSNLDIENDIDVIGLDSLFQLALNWPIGGQETIQTLERMQIREKYEIGKDVEKVLEQEYQIQTGIWNPALNFLVELGKISEQTKPDVNAHQQNRNNEYYLPNQIIIGECIKRLEDIFRDSNQQQQQSQPASIENKFLIIRLLLLYIQILREKRASILIDPFELVKIPLEGQEGQNLNNNNKNNPPTFMNNYNKPLPSLMIFGTIPPNYRDIRISEEDDIQTLRLRIARDQQVGDYTRVRVNFNNKDITYSRERVLSLTGRINLQDLKFEIGPQTYWNTNGPPKTIIPADPLSNHKQFYSKSNLQDDIKDYENALDVIKSKATMFSNIMNTHPQTKKMIECLLSIARLLKVMILN</sequence>
<dbReference type="EMBL" id="SNRW01000472">
    <property type="protein sequence ID" value="KAA6400943.1"/>
    <property type="molecule type" value="Genomic_DNA"/>
</dbReference>
<protein>
    <submittedName>
        <fullName evidence="3">Uncharacterized protein</fullName>
    </submittedName>
</protein>
<name>A0A5J4X1N6_9EUKA</name>